<feature type="region of interest" description="Disordered" evidence="1">
    <location>
        <begin position="1"/>
        <end position="28"/>
    </location>
</feature>
<evidence type="ECO:0000313" key="2">
    <source>
        <dbReference type="EMBL" id="GAA0463081.1"/>
    </source>
</evidence>
<evidence type="ECO:0000313" key="3">
    <source>
        <dbReference type="Proteomes" id="UP001499895"/>
    </source>
</evidence>
<proteinExistence type="predicted"/>
<dbReference type="EMBL" id="BAAAHB010000024">
    <property type="protein sequence ID" value="GAA0463081.1"/>
    <property type="molecule type" value="Genomic_DNA"/>
</dbReference>
<name>A0ABN0ZYG7_9ACTN</name>
<reference evidence="2 3" key="1">
    <citation type="journal article" date="2019" name="Int. J. Syst. Evol. Microbiol.">
        <title>The Global Catalogue of Microorganisms (GCM) 10K type strain sequencing project: providing services to taxonomists for standard genome sequencing and annotation.</title>
        <authorList>
            <consortium name="The Broad Institute Genomics Platform"/>
            <consortium name="The Broad Institute Genome Sequencing Center for Infectious Disease"/>
            <person name="Wu L."/>
            <person name="Ma J."/>
        </authorList>
    </citation>
    <scope>NUCLEOTIDE SEQUENCE [LARGE SCALE GENOMIC DNA]</scope>
    <source>
        <strain evidence="2 3">JCM 10649</strain>
    </source>
</reference>
<organism evidence="2 3">
    <name type="scientific">Streptomyces stramineus</name>
    <dbReference type="NCBI Taxonomy" id="173861"/>
    <lineage>
        <taxon>Bacteria</taxon>
        <taxon>Bacillati</taxon>
        <taxon>Actinomycetota</taxon>
        <taxon>Actinomycetes</taxon>
        <taxon>Kitasatosporales</taxon>
        <taxon>Streptomycetaceae</taxon>
        <taxon>Streptomyces</taxon>
    </lineage>
</organism>
<feature type="compositionally biased region" description="Basic and acidic residues" evidence="1">
    <location>
        <begin position="1"/>
        <end position="11"/>
    </location>
</feature>
<dbReference type="Proteomes" id="UP001499895">
    <property type="component" value="Unassembled WGS sequence"/>
</dbReference>
<sequence>MPDNPGMRDGDGLFAVGPVEKRQPQGRPMPVAKRFRAFDPHQVLLLPPSLDGRLPQDHLARFVADLVDEVLDLGPVLADYTAKRGYPPTTLG</sequence>
<evidence type="ECO:0008006" key="4">
    <source>
        <dbReference type="Google" id="ProtNLM"/>
    </source>
</evidence>
<protein>
    <recommendedName>
        <fullName evidence="4">Transposase</fullName>
    </recommendedName>
</protein>
<accession>A0ABN0ZYG7</accession>
<comment type="caution">
    <text evidence="2">The sequence shown here is derived from an EMBL/GenBank/DDBJ whole genome shotgun (WGS) entry which is preliminary data.</text>
</comment>
<evidence type="ECO:0000256" key="1">
    <source>
        <dbReference type="SAM" id="MobiDB-lite"/>
    </source>
</evidence>
<gene>
    <name evidence="2" type="ORF">GCM10009544_26960</name>
</gene>
<keyword evidence="3" id="KW-1185">Reference proteome</keyword>